<sequence>MSHLDLADASAIRSDGHGNLISLLQAHVPTRARIVAASFTSSDESVVRSSKGLDPKGEFLSEGAVELRLDRVHWFDRGSGVEELDLRLEIVVDDLPARVDVVDFLRREPGIVGGMHHDMPYTDAAQCDVLHRRVAWELGVYPALYSADFLTGETVAHRQNMIDEVIRQWRTGNLVQIMFHVSPPQYTVAQERDGGWGTDAAAEALASPNRVYSYLDEARWAELMDEESALAANWNDRVDEYARYLVQLQDAGVRVLLRPFHEMNQHVFWWGGRPGPSGTAELYRRFRARLETRWRLDGIVWVWNVQDLPDDYGRFGGDEKFARYRGLEGGLDEYDANDWSAFSPGPDHYDVLSVDFYDDEGFSARRYEQALAIAERDGKPLIIGETFVFPTAAERRAQPRWTLAMPWGVRTWRYNTPEAMAEFYDDAIGIAGLPRFRGASTRR</sequence>
<dbReference type="EMBL" id="JABEMB010000009">
    <property type="protein sequence ID" value="NNH03836.1"/>
    <property type="molecule type" value="Genomic_DNA"/>
</dbReference>
<feature type="domain" description="GH26" evidence="5">
    <location>
        <begin position="96"/>
        <end position="433"/>
    </location>
</feature>
<comment type="similarity">
    <text evidence="1 4">Belongs to the glycosyl hydrolase 26 family.</text>
</comment>
<evidence type="ECO:0000256" key="2">
    <source>
        <dbReference type="ARBA" id="ARBA00022801"/>
    </source>
</evidence>
<keyword evidence="3 4" id="KW-0326">Glycosidase</keyword>
<gene>
    <name evidence="6" type="ORF">HLA99_08250</name>
</gene>
<evidence type="ECO:0000313" key="6">
    <source>
        <dbReference type="EMBL" id="NNH03836.1"/>
    </source>
</evidence>
<dbReference type="SUPFAM" id="SSF51445">
    <property type="entry name" value="(Trans)glycosidases"/>
    <property type="match status" value="1"/>
</dbReference>
<feature type="active site" description="Nucleophile" evidence="4">
    <location>
        <position position="385"/>
    </location>
</feature>
<dbReference type="RefSeq" id="WP_167038105.1">
    <property type="nucleotide sequence ID" value="NZ_BAAANA010000001.1"/>
</dbReference>
<dbReference type="Pfam" id="PF02156">
    <property type="entry name" value="Glyco_hydro_26"/>
    <property type="match status" value="1"/>
</dbReference>
<keyword evidence="2 4" id="KW-0378">Hydrolase</keyword>
<dbReference type="AlphaFoldDB" id="A0A7Y2PYX6"/>
<comment type="caution">
    <text evidence="6">The sequence shown here is derived from an EMBL/GenBank/DDBJ whole genome shotgun (WGS) entry which is preliminary data.</text>
</comment>
<accession>A0A7Y2PYX6</accession>
<dbReference type="InterPro" id="IPR000805">
    <property type="entry name" value="Glyco_hydro_26"/>
</dbReference>
<dbReference type="PANTHER" id="PTHR40079:SF4">
    <property type="entry name" value="GH26 DOMAIN-CONTAINING PROTEIN-RELATED"/>
    <property type="match status" value="1"/>
</dbReference>
<evidence type="ECO:0000313" key="7">
    <source>
        <dbReference type="Proteomes" id="UP000543598"/>
    </source>
</evidence>
<evidence type="ECO:0000256" key="4">
    <source>
        <dbReference type="PROSITE-ProRule" id="PRU01100"/>
    </source>
</evidence>
<reference evidence="6 7" key="1">
    <citation type="submission" date="2020-05" db="EMBL/GenBank/DDBJ databases">
        <title>MicrobeNet Type strains.</title>
        <authorList>
            <person name="Nicholson A.C."/>
        </authorList>
    </citation>
    <scope>NUCLEOTIDE SEQUENCE [LARGE SCALE GENOMIC DNA]</scope>
    <source>
        <strain evidence="6 7">JCM 14282</strain>
    </source>
</reference>
<dbReference type="PANTHER" id="PTHR40079">
    <property type="entry name" value="MANNAN ENDO-1,4-BETA-MANNOSIDASE E-RELATED"/>
    <property type="match status" value="1"/>
</dbReference>
<evidence type="ECO:0000259" key="5">
    <source>
        <dbReference type="PROSITE" id="PS51764"/>
    </source>
</evidence>
<evidence type="ECO:0000256" key="1">
    <source>
        <dbReference type="ARBA" id="ARBA00007754"/>
    </source>
</evidence>
<dbReference type="Proteomes" id="UP000543598">
    <property type="component" value="Unassembled WGS sequence"/>
</dbReference>
<dbReference type="GO" id="GO:0016985">
    <property type="term" value="F:mannan endo-1,4-beta-mannosidase activity"/>
    <property type="evidence" value="ECO:0007669"/>
    <property type="project" value="InterPro"/>
</dbReference>
<feature type="active site" description="Proton donor" evidence="4">
    <location>
        <position position="262"/>
    </location>
</feature>
<dbReference type="GO" id="GO:0006080">
    <property type="term" value="P:substituted mannan metabolic process"/>
    <property type="evidence" value="ECO:0007669"/>
    <property type="project" value="InterPro"/>
</dbReference>
<evidence type="ECO:0000256" key="3">
    <source>
        <dbReference type="ARBA" id="ARBA00023295"/>
    </source>
</evidence>
<keyword evidence="7" id="KW-1185">Reference proteome</keyword>
<organism evidence="6 7">
    <name type="scientific">Microbacterium ulmi</name>
    <dbReference type="NCBI Taxonomy" id="179095"/>
    <lineage>
        <taxon>Bacteria</taxon>
        <taxon>Bacillati</taxon>
        <taxon>Actinomycetota</taxon>
        <taxon>Actinomycetes</taxon>
        <taxon>Micrococcales</taxon>
        <taxon>Microbacteriaceae</taxon>
        <taxon>Microbacterium</taxon>
    </lineage>
</organism>
<dbReference type="PROSITE" id="PS51764">
    <property type="entry name" value="GH26"/>
    <property type="match status" value="1"/>
</dbReference>
<protein>
    <recommendedName>
        <fullName evidence="5">GH26 domain-containing protein</fullName>
    </recommendedName>
</protein>
<dbReference type="InterPro" id="IPR017853">
    <property type="entry name" value="GH"/>
</dbReference>
<proteinExistence type="inferred from homology"/>
<dbReference type="InterPro" id="IPR022790">
    <property type="entry name" value="GH26_dom"/>
</dbReference>
<dbReference type="Gene3D" id="3.20.20.80">
    <property type="entry name" value="Glycosidases"/>
    <property type="match status" value="1"/>
</dbReference>
<name>A0A7Y2PYX6_9MICO</name>